<evidence type="ECO:0000313" key="3">
    <source>
        <dbReference type="EMBL" id="NGZ88933.1"/>
    </source>
</evidence>
<gene>
    <name evidence="3" type="ORF">G7034_01545</name>
</gene>
<reference evidence="3" key="1">
    <citation type="submission" date="2020-03" db="EMBL/GenBank/DDBJ databases">
        <title>Psychroflexus Maritimus sp. nov., isolate from marine sediment.</title>
        <authorList>
            <person name="Zhong Y.-L."/>
        </authorList>
    </citation>
    <scope>NUCLEOTIDE SEQUENCE</scope>
    <source>
        <strain evidence="3">C1</strain>
    </source>
</reference>
<dbReference type="RefSeq" id="WP_166399202.1">
    <property type="nucleotide sequence ID" value="NZ_JAANAS010000002.1"/>
</dbReference>
<dbReference type="AlphaFoldDB" id="A0A967ACT7"/>
<dbReference type="Proteomes" id="UP000643701">
    <property type="component" value="Unassembled WGS sequence"/>
</dbReference>
<proteinExistence type="predicted"/>
<organism evidence="3 4">
    <name type="scientific">Psychroflexus maritimus</name>
    <dbReference type="NCBI Taxonomy" id="2714865"/>
    <lineage>
        <taxon>Bacteria</taxon>
        <taxon>Pseudomonadati</taxon>
        <taxon>Bacteroidota</taxon>
        <taxon>Flavobacteriia</taxon>
        <taxon>Flavobacteriales</taxon>
        <taxon>Flavobacteriaceae</taxon>
        <taxon>Psychroflexus</taxon>
    </lineage>
</organism>
<dbReference type="EMBL" id="JAANAS010000002">
    <property type="protein sequence ID" value="NGZ88933.1"/>
    <property type="molecule type" value="Genomic_DNA"/>
</dbReference>
<keyword evidence="2" id="KW-0732">Signal</keyword>
<evidence type="ECO:0000256" key="1">
    <source>
        <dbReference type="SAM" id="MobiDB-lite"/>
    </source>
</evidence>
<keyword evidence="4" id="KW-1185">Reference proteome</keyword>
<dbReference type="PROSITE" id="PS51257">
    <property type="entry name" value="PROKAR_LIPOPROTEIN"/>
    <property type="match status" value="1"/>
</dbReference>
<feature type="region of interest" description="Disordered" evidence="1">
    <location>
        <begin position="22"/>
        <end position="47"/>
    </location>
</feature>
<accession>A0A967ACT7</accession>
<sequence length="277" mass="30448">MKKNILALGLLSLFLMMSCSSDDDSNNQNNDDPTPEPEVKNYFPSAEGNTWSYENKTTSNANEQTANEEVNVQENNTEGDTEFFSLNSTLDNPLAPSVTNVLSNGELFKTDQILFLNGDIDLGFDAGLGDFALDLSQVVIFDANANPNQLLFSDSNSFSQDFNGINLSVDYEIVSESGEQFDTLEVNGIVYEDVISARLAVNLEVTAGQSIFTVAIIEDQEVINATHYFANEVGLIKSEVEVNIEFEDLSDLPVEIPEIPNTNTLVEQGLINFDVEL</sequence>
<evidence type="ECO:0000313" key="4">
    <source>
        <dbReference type="Proteomes" id="UP000643701"/>
    </source>
</evidence>
<protein>
    <submittedName>
        <fullName evidence="3">Uncharacterized protein</fullName>
    </submittedName>
</protein>
<evidence type="ECO:0000256" key="2">
    <source>
        <dbReference type="SAM" id="SignalP"/>
    </source>
</evidence>
<name>A0A967ACT7_9FLAO</name>
<feature type="compositionally biased region" description="Low complexity" evidence="1">
    <location>
        <begin position="22"/>
        <end position="32"/>
    </location>
</feature>
<comment type="caution">
    <text evidence="3">The sequence shown here is derived from an EMBL/GenBank/DDBJ whole genome shotgun (WGS) entry which is preliminary data.</text>
</comment>
<feature type="signal peptide" evidence="2">
    <location>
        <begin position="1"/>
        <end position="21"/>
    </location>
</feature>
<feature type="chain" id="PRO_5038136044" evidence="2">
    <location>
        <begin position="22"/>
        <end position="277"/>
    </location>
</feature>